<organism evidence="10 11">
    <name type="scientific">Crocodylus porosus</name>
    <name type="common">Saltwater crocodile</name>
    <name type="synonym">Estuarine crocodile</name>
    <dbReference type="NCBI Taxonomy" id="8502"/>
    <lineage>
        <taxon>Eukaryota</taxon>
        <taxon>Metazoa</taxon>
        <taxon>Chordata</taxon>
        <taxon>Craniata</taxon>
        <taxon>Vertebrata</taxon>
        <taxon>Euteleostomi</taxon>
        <taxon>Archelosauria</taxon>
        <taxon>Archosauria</taxon>
        <taxon>Crocodylia</taxon>
        <taxon>Longirostres</taxon>
        <taxon>Crocodylidae</taxon>
        <taxon>Crocodylus</taxon>
    </lineage>
</organism>
<evidence type="ECO:0000256" key="1">
    <source>
        <dbReference type="ARBA" id="ARBA00004613"/>
    </source>
</evidence>
<dbReference type="PANTHER" id="PTHR14356:SF2">
    <property type="entry name" value="INTERLEUKIN-21"/>
    <property type="match status" value="1"/>
</dbReference>
<evidence type="ECO:0000256" key="6">
    <source>
        <dbReference type="ARBA" id="ARBA00023157"/>
    </source>
</evidence>
<dbReference type="PANTHER" id="PTHR14356">
    <property type="entry name" value="INTERLEUKIN-15-RELATED"/>
    <property type="match status" value="1"/>
</dbReference>
<dbReference type="OMA" id="MIHQHLR"/>
<dbReference type="SUPFAM" id="SSF47266">
    <property type="entry name" value="4-helical cytokines"/>
    <property type="match status" value="1"/>
</dbReference>
<keyword evidence="3" id="KW-0202">Cytokine</keyword>
<dbReference type="AlphaFoldDB" id="A0A7M4E9R3"/>
<dbReference type="GO" id="GO:0006955">
    <property type="term" value="P:immune response"/>
    <property type="evidence" value="ECO:0007669"/>
    <property type="project" value="InterPro"/>
</dbReference>
<dbReference type="GO" id="GO:0045954">
    <property type="term" value="P:positive regulation of natural killer cell mediated cytotoxicity"/>
    <property type="evidence" value="ECO:0007669"/>
    <property type="project" value="TreeGrafter"/>
</dbReference>
<reference evidence="10" key="1">
    <citation type="submission" date="2025-08" db="UniProtKB">
        <authorList>
            <consortium name="Ensembl"/>
        </authorList>
    </citation>
    <scope>IDENTIFICATION</scope>
</reference>
<dbReference type="InterPro" id="IPR003443">
    <property type="entry name" value="IL-15/IL-21_fam"/>
</dbReference>
<dbReference type="GeneTree" id="ENSGT00960000190415"/>
<dbReference type="GO" id="GO:0005125">
    <property type="term" value="F:cytokine activity"/>
    <property type="evidence" value="ECO:0007669"/>
    <property type="project" value="UniProtKB-KW"/>
</dbReference>
<evidence type="ECO:0000256" key="9">
    <source>
        <dbReference type="SAM" id="SignalP"/>
    </source>
</evidence>
<dbReference type="Proteomes" id="UP000594220">
    <property type="component" value="Unplaced"/>
</dbReference>
<evidence type="ECO:0000256" key="8">
    <source>
        <dbReference type="ARBA" id="ARBA00045924"/>
    </source>
</evidence>
<evidence type="ECO:0000313" key="11">
    <source>
        <dbReference type="Proteomes" id="UP000594220"/>
    </source>
</evidence>
<accession>A0A7M4E9R3</accession>
<feature type="chain" id="PRO_5029772555" description="Interleukin-21" evidence="9">
    <location>
        <begin position="21"/>
        <end position="128"/>
    </location>
</feature>
<name>A0A7M4E9R3_CROPO</name>
<proteinExistence type="inferred from homology"/>
<keyword evidence="11" id="KW-1185">Reference proteome</keyword>
<evidence type="ECO:0000256" key="5">
    <source>
        <dbReference type="ARBA" id="ARBA00022729"/>
    </source>
</evidence>
<evidence type="ECO:0000256" key="7">
    <source>
        <dbReference type="ARBA" id="ARBA00039957"/>
    </source>
</evidence>
<dbReference type="GO" id="GO:0005126">
    <property type="term" value="F:cytokine receptor binding"/>
    <property type="evidence" value="ECO:0007669"/>
    <property type="project" value="InterPro"/>
</dbReference>
<reference evidence="10" key="2">
    <citation type="submission" date="2025-09" db="UniProtKB">
        <authorList>
            <consortium name="Ensembl"/>
        </authorList>
    </citation>
    <scope>IDENTIFICATION</scope>
</reference>
<evidence type="ECO:0000256" key="2">
    <source>
        <dbReference type="ARBA" id="ARBA00006050"/>
    </source>
</evidence>
<comment type="subcellular location">
    <subcellularLocation>
        <location evidence="1">Secreted</location>
    </subcellularLocation>
</comment>
<keyword evidence="4" id="KW-0964">Secreted</keyword>
<protein>
    <recommendedName>
        <fullName evidence="7">Interleukin-21</fullName>
    </recommendedName>
</protein>
<keyword evidence="6" id="KW-1015">Disulfide bond</keyword>
<dbReference type="InterPro" id="IPR009079">
    <property type="entry name" value="4_helix_cytokine-like_core"/>
</dbReference>
<dbReference type="Ensembl" id="ENSCPRT00005007682.1">
    <property type="protein sequence ID" value="ENSCPRP00005006549.1"/>
    <property type="gene ID" value="ENSCPRG00005004676.1"/>
</dbReference>
<evidence type="ECO:0000313" key="10">
    <source>
        <dbReference type="Ensembl" id="ENSCPRP00005006549.1"/>
    </source>
</evidence>
<dbReference type="Gene3D" id="1.20.1250.70">
    <property type="entry name" value="Interleukin-15/Interleukin-21"/>
    <property type="match status" value="1"/>
</dbReference>
<evidence type="ECO:0000256" key="4">
    <source>
        <dbReference type="ARBA" id="ARBA00022525"/>
    </source>
</evidence>
<keyword evidence="5 9" id="KW-0732">Signal</keyword>
<comment type="function">
    <text evidence="8">Cytokine with immunoregulatory activity. May promote the transition between innate and adaptive immunity. Induces the production of IgG(1) and IgG(3) in B-cells. Implicated in the generation and maintenance of T follicular helper (Tfh) cells and the formation of germinal-centers. Together with IL6, control the early generation of Tfh cells and are critical for an effective antibody response to acute viral infection. May play a role in proliferation and maturation of natural killer (NK) cells in synergy with IL15. May regulate proliferation of mature B- and T-cells in response to activating stimuli. In synergy with IL15 and IL18 stimulates interferon gamma production in T-cells and NK cells. During T-cell mediated immune response may inhibit dendritic cells (DC) activation and maturation.</text>
</comment>
<sequence length="128" mass="14491">MERMITFCLFFICSSMLLSAAPPSNESRVYKVLIKIIQNLKPKDSGFLHTPKDITDECLPTALACFQNEILQLQPSRLEGKTCLVITNFLFVFKTCTSPCDSYEKEAPKDFLEGFTTLLRQVIIDADT</sequence>
<evidence type="ECO:0000256" key="3">
    <source>
        <dbReference type="ARBA" id="ARBA00022514"/>
    </source>
</evidence>
<dbReference type="GO" id="GO:0005615">
    <property type="term" value="C:extracellular space"/>
    <property type="evidence" value="ECO:0007669"/>
    <property type="project" value="UniProtKB-KW"/>
</dbReference>
<feature type="signal peptide" evidence="9">
    <location>
        <begin position="1"/>
        <end position="20"/>
    </location>
</feature>
<comment type="similarity">
    <text evidence="2">Belongs to the IL-15/IL-21 family.</text>
</comment>